<dbReference type="FunFam" id="1.25.40.420:FF:000001">
    <property type="entry name" value="Kelch-like family member 12"/>
    <property type="match status" value="1"/>
</dbReference>
<dbReference type="WBParaSite" id="sdigi.contig39.g2599.t1">
    <property type="protein sequence ID" value="sdigi.contig39.g2599.t1"/>
    <property type="gene ID" value="sdigi.contig39.g2599"/>
</dbReference>
<dbReference type="PRINTS" id="PR00501">
    <property type="entry name" value="KELCHREPEAT"/>
</dbReference>
<dbReference type="Gene3D" id="3.30.710.10">
    <property type="entry name" value="Potassium Channel Kv1.1, Chain A"/>
    <property type="match status" value="1"/>
</dbReference>
<dbReference type="SMART" id="SM00225">
    <property type="entry name" value="BTB"/>
    <property type="match status" value="1"/>
</dbReference>
<dbReference type="Proteomes" id="UP000887581">
    <property type="component" value="Unplaced"/>
</dbReference>
<dbReference type="SUPFAM" id="SSF54695">
    <property type="entry name" value="POZ domain"/>
    <property type="match status" value="1"/>
</dbReference>
<dbReference type="SMART" id="SM00875">
    <property type="entry name" value="BACK"/>
    <property type="match status" value="1"/>
</dbReference>
<sequence length="652" mass="71926">MERWRAESESAEVVIGTLESETHFCTSPSSSGRNINNKQSCTIYNNDTFPSNLLRGLNTFQKDGRFCDVTLIASLKPEDGAESDGSRDVKIAAHRAVLAASSPYFSAMFSGAMKESKQENIFLKGMDGTSLTALTNYMYSGRLTINEQNVQGLLTTGSLLQMACVRDACSRFLLEQLDPSNCLGIAQFAVAHGCTQLAHAATTFVQQHFSNVVKYDEFLALSKDQVIEIISSDHLTIAGEDKVYEAVVRWVMHDLGSRRDVFSDLLAHVRLPLLPRDYLTDKVTIQGCLDYYFNLVYSDAWHRRFSLKIKLQRLLFVIIVDPDSLVRQSPKCKDYLLEAYRYHLKDEHVEENERSRPRQPIPLSKLIMLIGGQAPKAIANVDAFDLDALRWLPLSALPQRRCRCGVGELKDFIYAVGGFNGSLRVKSVDAYDFHTDKWFAAPPMDARRSTLGVAVIDQLMIAVGGFDGSTGLSSAEAFDPRSGLWMPLPSMTVRRSSVGVTALDGMVYAVGGYDGNTRNCLNTVEIYEPRANRWRSGPSLISRRSGAGVTVVEDRLVAVGGHDGPVVRETAEILNGNSWELLPEMNVCRRNASAVALNSNLFAIGGDDGISNLSSIEVLTVSSLEQQSWTHLSVPTNQPRSYAGVALLPKIS</sequence>
<dbReference type="Gene3D" id="1.25.40.420">
    <property type="match status" value="1"/>
</dbReference>
<name>A0A915PSA2_9BILA</name>
<organism evidence="6 7">
    <name type="scientific">Setaria digitata</name>
    <dbReference type="NCBI Taxonomy" id="48799"/>
    <lineage>
        <taxon>Eukaryota</taxon>
        <taxon>Metazoa</taxon>
        <taxon>Ecdysozoa</taxon>
        <taxon>Nematoda</taxon>
        <taxon>Chromadorea</taxon>
        <taxon>Rhabditida</taxon>
        <taxon>Spirurina</taxon>
        <taxon>Spiruromorpha</taxon>
        <taxon>Filarioidea</taxon>
        <taxon>Setariidae</taxon>
        <taxon>Setaria</taxon>
    </lineage>
</organism>
<dbReference type="Gene3D" id="2.120.10.80">
    <property type="entry name" value="Kelch-type beta propeller"/>
    <property type="match status" value="1"/>
</dbReference>
<comment type="pathway">
    <text evidence="1">Protein modification; protein ubiquitination.</text>
</comment>
<dbReference type="InterPro" id="IPR011705">
    <property type="entry name" value="BACK"/>
</dbReference>
<evidence type="ECO:0000256" key="4">
    <source>
        <dbReference type="ARBA" id="ARBA00022786"/>
    </source>
</evidence>
<evidence type="ECO:0000313" key="6">
    <source>
        <dbReference type="Proteomes" id="UP000887581"/>
    </source>
</evidence>
<dbReference type="PROSITE" id="PS50097">
    <property type="entry name" value="BTB"/>
    <property type="match status" value="1"/>
</dbReference>
<dbReference type="Pfam" id="PF00651">
    <property type="entry name" value="BTB"/>
    <property type="match status" value="1"/>
</dbReference>
<accession>A0A915PSA2</accession>
<dbReference type="InterPro" id="IPR017096">
    <property type="entry name" value="BTB-kelch_protein"/>
</dbReference>
<dbReference type="Pfam" id="PF01344">
    <property type="entry name" value="Kelch_1"/>
    <property type="match status" value="5"/>
</dbReference>
<keyword evidence="6" id="KW-1185">Reference proteome</keyword>
<dbReference type="InterPro" id="IPR000210">
    <property type="entry name" value="BTB/POZ_dom"/>
</dbReference>
<dbReference type="PANTHER" id="PTHR24412">
    <property type="entry name" value="KELCH PROTEIN"/>
    <property type="match status" value="1"/>
</dbReference>
<keyword evidence="2" id="KW-0880">Kelch repeat</keyword>
<dbReference type="PIRSF" id="PIRSF037037">
    <property type="entry name" value="Kelch-like_protein_gigaxonin"/>
    <property type="match status" value="1"/>
</dbReference>
<dbReference type="AlphaFoldDB" id="A0A915PSA2"/>
<dbReference type="InterPro" id="IPR011333">
    <property type="entry name" value="SKP1/BTB/POZ_sf"/>
</dbReference>
<evidence type="ECO:0000259" key="5">
    <source>
        <dbReference type="PROSITE" id="PS50097"/>
    </source>
</evidence>
<keyword evidence="4" id="KW-0833">Ubl conjugation pathway</keyword>
<feature type="domain" description="BTB" evidence="5">
    <location>
        <begin position="67"/>
        <end position="147"/>
    </location>
</feature>
<dbReference type="PANTHER" id="PTHR24412:SF441">
    <property type="entry name" value="KELCH-LIKE PROTEIN 28"/>
    <property type="match status" value="1"/>
</dbReference>
<dbReference type="SUPFAM" id="SSF117281">
    <property type="entry name" value="Kelch motif"/>
    <property type="match status" value="1"/>
</dbReference>
<dbReference type="InterPro" id="IPR015915">
    <property type="entry name" value="Kelch-typ_b-propeller"/>
</dbReference>
<dbReference type="SMART" id="SM00612">
    <property type="entry name" value="Kelch"/>
    <property type="match status" value="6"/>
</dbReference>
<dbReference type="InterPro" id="IPR006652">
    <property type="entry name" value="Kelch_1"/>
</dbReference>
<reference evidence="7" key="1">
    <citation type="submission" date="2022-11" db="UniProtKB">
        <authorList>
            <consortium name="WormBaseParasite"/>
        </authorList>
    </citation>
    <scope>IDENTIFICATION</scope>
</reference>
<protein>
    <submittedName>
        <fullName evidence="7">BTB domain-containing protein</fullName>
    </submittedName>
</protein>
<evidence type="ECO:0000313" key="7">
    <source>
        <dbReference type="WBParaSite" id="sdigi.contig39.g2599.t1"/>
    </source>
</evidence>
<dbReference type="Pfam" id="PF07707">
    <property type="entry name" value="BACK"/>
    <property type="match status" value="1"/>
</dbReference>
<evidence type="ECO:0000256" key="1">
    <source>
        <dbReference type="ARBA" id="ARBA00004906"/>
    </source>
</evidence>
<evidence type="ECO:0000256" key="3">
    <source>
        <dbReference type="ARBA" id="ARBA00022737"/>
    </source>
</evidence>
<evidence type="ECO:0000256" key="2">
    <source>
        <dbReference type="ARBA" id="ARBA00022441"/>
    </source>
</evidence>
<proteinExistence type="predicted"/>
<keyword evidence="3" id="KW-0677">Repeat</keyword>